<accession>A0AAW5T1H0</accession>
<evidence type="ECO:0000259" key="10">
    <source>
        <dbReference type="PROSITE" id="PS51296"/>
    </source>
</evidence>
<dbReference type="EMBL" id="JACKVC010000010">
    <property type="protein sequence ID" value="MCV7388078.1"/>
    <property type="molecule type" value="Genomic_DNA"/>
</dbReference>
<dbReference type="InterPro" id="IPR050584">
    <property type="entry name" value="Cholesterol_7-desaturase"/>
</dbReference>
<keyword evidence="7" id="KW-0408">Iron</keyword>
<keyword evidence="9" id="KW-0472">Membrane</keyword>
<dbReference type="InterPro" id="IPR017941">
    <property type="entry name" value="Rieske_2Fe-2S"/>
</dbReference>
<reference evidence="11" key="2">
    <citation type="journal article" date="2022" name="BMC Genomics">
        <title>Comparative genome analysis of mycobacteria focusing on tRNA and non-coding RNA.</title>
        <authorList>
            <person name="Behra P.R.K."/>
            <person name="Pettersson B.M.F."/>
            <person name="Ramesh M."/>
            <person name="Das S."/>
            <person name="Dasgupta S."/>
            <person name="Kirsebom L.A."/>
        </authorList>
    </citation>
    <scope>NUCLEOTIDE SEQUENCE</scope>
    <source>
        <strain evidence="11">DSM 44242</strain>
    </source>
</reference>
<keyword evidence="6" id="KW-0560">Oxidoreductase</keyword>
<name>A0AAW5T1H0_9MYCO</name>
<keyword evidence="8" id="KW-0411">Iron-sulfur</keyword>
<organism evidence="11 12">
    <name type="scientific">Mycolicibacterium porcinum</name>
    <dbReference type="NCBI Taxonomy" id="39693"/>
    <lineage>
        <taxon>Bacteria</taxon>
        <taxon>Bacillati</taxon>
        <taxon>Actinomycetota</taxon>
        <taxon>Actinomycetes</taxon>
        <taxon>Mycobacteriales</taxon>
        <taxon>Mycobacteriaceae</taxon>
        <taxon>Mycolicibacterium</taxon>
    </lineage>
</organism>
<evidence type="ECO:0000256" key="4">
    <source>
        <dbReference type="ARBA" id="ARBA00022723"/>
    </source>
</evidence>
<keyword evidence="5" id="KW-1133">Transmembrane helix</keyword>
<feature type="domain" description="Rieske" evidence="10">
    <location>
        <begin position="29"/>
        <end position="116"/>
    </location>
</feature>
<dbReference type="InterPro" id="IPR036922">
    <property type="entry name" value="Rieske_2Fe-2S_sf"/>
</dbReference>
<reference evidence="11" key="1">
    <citation type="submission" date="2020-07" db="EMBL/GenBank/DDBJ databases">
        <authorList>
            <person name="Pettersson B.M.F."/>
            <person name="Behra P.R.K."/>
            <person name="Ramesh M."/>
            <person name="Das S."/>
            <person name="Dasgupta S."/>
            <person name="Kirsebom L.A."/>
        </authorList>
    </citation>
    <scope>NUCLEOTIDE SEQUENCE</scope>
    <source>
        <strain evidence="11">DSM 44242</strain>
    </source>
</reference>
<protein>
    <submittedName>
        <fullName evidence="11">Rieske 2Fe-2S domain-containing protein</fullName>
    </submittedName>
</protein>
<sequence length="384" mass="40929">MSTRNGVEPAVGTAPALQSVPNSQLADGWWPIAFGDEIGQHPGAFRIGGHRLAAYRDGNGVVRAVEDACPHRRLPLSMGRITEDGYLQCGYHGWCFDGETGQCTKIPNLAPDERVPRGLKVAVYSTAETVADVLGWGLRTPALAPPVGPPTGEEPDAGTTMFHTQTVGRLVFVWIGTQSPSPLDDLSTNAAYAFDQPELSGQVTIRAPHAETCDALVWNPGKLLGLGWLIGAGDEVVGPSVHTEDHTVRVSRQRYALDLPRASTYDTLAKRVVTHIAATDARTGRTRITVDGSAHLPAADLSVALTPIGSYRTVIRWSVAFDRAASALNRSALKVAARASRLHGAARAEAVVDATEDAVDAAVDRLRELRRHAPVVPTDQGDVS</sequence>
<dbReference type="PROSITE" id="PS51296">
    <property type="entry name" value="RIESKE"/>
    <property type="match status" value="1"/>
</dbReference>
<dbReference type="PANTHER" id="PTHR21266:SF32">
    <property type="entry name" value="CHOLESTEROL 7-DESATURASE NVD"/>
    <property type="match status" value="1"/>
</dbReference>
<dbReference type="GO" id="GO:0051537">
    <property type="term" value="F:2 iron, 2 sulfur cluster binding"/>
    <property type="evidence" value="ECO:0007669"/>
    <property type="project" value="UniProtKB-KW"/>
</dbReference>
<evidence type="ECO:0000313" key="11">
    <source>
        <dbReference type="EMBL" id="MCV7388078.1"/>
    </source>
</evidence>
<dbReference type="GO" id="GO:0004497">
    <property type="term" value="F:monooxygenase activity"/>
    <property type="evidence" value="ECO:0007669"/>
    <property type="project" value="UniProtKB-ARBA"/>
</dbReference>
<proteinExistence type="predicted"/>
<evidence type="ECO:0000256" key="6">
    <source>
        <dbReference type="ARBA" id="ARBA00023002"/>
    </source>
</evidence>
<keyword evidence="4" id="KW-0479">Metal-binding</keyword>
<evidence type="ECO:0000256" key="2">
    <source>
        <dbReference type="ARBA" id="ARBA00022692"/>
    </source>
</evidence>
<gene>
    <name evidence="11" type="ORF">H5P34_08465</name>
</gene>
<dbReference type="PANTHER" id="PTHR21266">
    <property type="entry name" value="IRON-SULFUR DOMAIN CONTAINING PROTEIN"/>
    <property type="match status" value="1"/>
</dbReference>
<evidence type="ECO:0000256" key="3">
    <source>
        <dbReference type="ARBA" id="ARBA00022714"/>
    </source>
</evidence>
<dbReference type="GO" id="GO:0016705">
    <property type="term" value="F:oxidoreductase activity, acting on paired donors, with incorporation or reduction of molecular oxygen"/>
    <property type="evidence" value="ECO:0007669"/>
    <property type="project" value="UniProtKB-ARBA"/>
</dbReference>
<dbReference type="SUPFAM" id="SSF50022">
    <property type="entry name" value="ISP domain"/>
    <property type="match status" value="1"/>
</dbReference>
<evidence type="ECO:0000256" key="8">
    <source>
        <dbReference type="ARBA" id="ARBA00023014"/>
    </source>
</evidence>
<dbReference type="AlphaFoldDB" id="A0AAW5T1H0"/>
<dbReference type="GO" id="GO:0046872">
    <property type="term" value="F:metal ion binding"/>
    <property type="evidence" value="ECO:0007669"/>
    <property type="project" value="UniProtKB-KW"/>
</dbReference>
<dbReference type="GO" id="GO:0016020">
    <property type="term" value="C:membrane"/>
    <property type="evidence" value="ECO:0007669"/>
    <property type="project" value="UniProtKB-SubCell"/>
</dbReference>
<evidence type="ECO:0000256" key="1">
    <source>
        <dbReference type="ARBA" id="ARBA00004370"/>
    </source>
</evidence>
<dbReference type="Gene3D" id="2.102.10.10">
    <property type="entry name" value="Rieske [2Fe-2S] iron-sulphur domain"/>
    <property type="match status" value="1"/>
</dbReference>
<keyword evidence="3" id="KW-0001">2Fe-2S</keyword>
<dbReference type="Proteomes" id="UP001141659">
    <property type="component" value="Unassembled WGS sequence"/>
</dbReference>
<comment type="subcellular location">
    <subcellularLocation>
        <location evidence="1">Membrane</location>
    </subcellularLocation>
</comment>
<evidence type="ECO:0000256" key="5">
    <source>
        <dbReference type="ARBA" id="ARBA00022989"/>
    </source>
</evidence>
<evidence type="ECO:0000256" key="9">
    <source>
        <dbReference type="ARBA" id="ARBA00023136"/>
    </source>
</evidence>
<evidence type="ECO:0000313" key="12">
    <source>
        <dbReference type="Proteomes" id="UP001141659"/>
    </source>
</evidence>
<keyword evidence="2" id="KW-0812">Transmembrane</keyword>
<evidence type="ECO:0000256" key="7">
    <source>
        <dbReference type="ARBA" id="ARBA00023004"/>
    </source>
</evidence>
<dbReference type="RefSeq" id="WP_081814213.1">
    <property type="nucleotide sequence ID" value="NZ_JACKVC010000010.1"/>
</dbReference>
<dbReference type="GO" id="GO:0005737">
    <property type="term" value="C:cytoplasm"/>
    <property type="evidence" value="ECO:0007669"/>
    <property type="project" value="TreeGrafter"/>
</dbReference>
<dbReference type="Pfam" id="PF00355">
    <property type="entry name" value="Rieske"/>
    <property type="match status" value="1"/>
</dbReference>
<comment type="caution">
    <text evidence="11">The sequence shown here is derived from an EMBL/GenBank/DDBJ whole genome shotgun (WGS) entry which is preliminary data.</text>
</comment>